<comment type="pathway">
    <text evidence="3 15">Amino-acid biosynthesis; L-methionine biosynthesis via de novo pathway; L-homoserine from L-aspartate: step 1/3.</text>
</comment>
<evidence type="ECO:0000256" key="3">
    <source>
        <dbReference type="ARBA" id="ARBA00004986"/>
    </source>
</evidence>
<dbReference type="NCBIfam" id="TIGR00657">
    <property type="entry name" value="asp_kinases"/>
    <property type="match status" value="1"/>
</dbReference>
<dbReference type="PROSITE" id="PS00324">
    <property type="entry name" value="ASPARTOKINASE"/>
    <property type="match status" value="1"/>
</dbReference>
<evidence type="ECO:0000259" key="16">
    <source>
        <dbReference type="PROSITE" id="PS51671"/>
    </source>
</evidence>
<keyword evidence="10" id="KW-0220">Diaminopimelate biosynthesis</keyword>
<dbReference type="PANTHER" id="PTHR21499">
    <property type="entry name" value="ASPARTATE KINASE"/>
    <property type="match status" value="1"/>
</dbReference>
<dbReference type="PANTHER" id="PTHR21499:SF67">
    <property type="entry name" value="ASPARTOKINASE 3"/>
    <property type="match status" value="1"/>
</dbReference>
<dbReference type="Proteomes" id="UP000824123">
    <property type="component" value="Unassembled WGS sequence"/>
</dbReference>
<evidence type="ECO:0000256" key="9">
    <source>
        <dbReference type="ARBA" id="ARBA00022840"/>
    </source>
</evidence>
<evidence type="ECO:0000256" key="15">
    <source>
        <dbReference type="RuleBase" id="RU004249"/>
    </source>
</evidence>
<dbReference type="CDD" id="cd04916">
    <property type="entry name" value="ACT_AKiii-YclM-BS_2"/>
    <property type="match status" value="1"/>
</dbReference>
<organism evidence="17 18">
    <name type="scientific">Candidatus Fimadaptatus faecigallinarum</name>
    <dbReference type="NCBI Taxonomy" id="2840814"/>
    <lineage>
        <taxon>Bacteria</taxon>
        <taxon>Bacillati</taxon>
        <taxon>Bacillota</taxon>
        <taxon>Clostridia</taxon>
        <taxon>Eubacteriales</taxon>
        <taxon>Candidatus Fimadaptatus</taxon>
    </lineage>
</organism>
<evidence type="ECO:0000256" key="10">
    <source>
        <dbReference type="ARBA" id="ARBA00022915"/>
    </source>
</evidence>
<comment type="catalytic activity">
    <reaction evidence="12 14">
        <text>L-aspartate + ATP = 4-phospho-L-aspartate + ADP</text>
        <dbReference type="Rhea" id="RHEA:23776"/>
        <dbReference type="ChEBI" id="CHEBI:29991"/>
        <dbReference type="ChEBI" id="CHEBI:30616"/>
        <dbReference type="ChEBI" id="CHEBI:57535"/>
        <dbReference type="ChEBI" id="CHEBI:456216"/>
        <dbReference type="EC" id="2.7.2.4"/>
    </reaction>
</comment>
<reference evidence="17" key="1">
    <citation type="submission" date="2020-10" db="EMBL/GenBank/DDBJ databases">
        <authorList>
            <person name="Gilroy R."/>
        </authorList>
    </citation>
    <scope>NUCLEOTIDE SEQUENCE</scope>
    <source>
        <strain evidence="17">ChiSxjej2B14-8506</strain>
    </source>
</reference>
<proteinExistence type="inferred from homology"/>
<dbReference type="Pfam" id="PF22468">
    <property type="entry name" value="ACT_9"/>
    <property type="match status" value="1"/>
</dbReference>
<evidence type="ECO:0000256" key="6">
    <source>
        <dbReference type="ARBA" id="ARBA00022679"/>
    </source>
</evidence>
<evidence type="ECO:0000256" key="1">
    <source>
        <dbReference type="ARBA" id="ARBA00003121"/>
    </source>
</evidence>
<protein>
    <recommendedName>
        <fullName evidence="14">Aspartokinase</fullName>
        <ecNumber evidence="14">2.7.2.4</ecNumber>
    </recommendedName>
</protein>
<dbReference type="InterPro" id="IPR018042">
    <property type="entry name" value="Aspartate_kinase_CS"/>
</dbReference>
<dbReference type="GO" id="GO:0019877">
    <property type="term" value="P:diaminopimelate biosynthetic process"/>
    <property type="evidence" value="ECO:0007669"/>
    <property type="project" value="UniProtKB-KW"/>
</dbReference>
<evidence type="ECO:0000256" key="11">
    <source>
        <dbReference type="ARBA" id="ARBA00023154"/>
    </source>
</evidence>
<keyword evidence="8 14" id="KW-0418">Kinase</keyword>
<evidence type="ECO:0000313" key="18">
    <source>
        <dbReference type="Proteomes" id="UP000824123"/>
    </source>
</evidence>
<dbReference type="NCBIfam" id="NF006540">
    <property type="entry name" value="PRK09034.1"/>
    <property type="match status" value="1"/>
</dbReference>
<dbReference type="EC" id="2.7.2.4" evidence="14"/>
<dbReference type="InterPro" id="IPR001048">
    <property type="entry name" value="Asp/Glu/Uridylate_kinase"/>
</dbReference>
<dbReference type="GO" id="GO:0009090">
    <property type="term" value="P:homoserine biosynthetic process"/>
    <property type="evidence" value="ECO:0007669"/>
    <property type="project" value="TreeGrafter"/>
</dbReference>
<dbReference type="PIRSF" id="PIRSF000726">
    <property type="entry name" value="Asp_kin"/>
    <property type="match status" value="1"/>
</dbReference>
<evidence type="ECO:0000256" key="12">
    <source>
        <dbReference type="ARBA" id="ARBA00047872"/>
    </source>
</evidence>
<dbReference type="AlphaFoldDB" id="A0A9D1S4J2"/>
<sequence>MGIIVTKFGGSSLADAGQFRKVRDILLANPERRFVVPSAPGKRFKDDVKVTDMLYACHNAVVGSAPGDAEARLTAAFEPVIDRYCGIAAELGLTIDLMPILLGVRRQILMRRNSDYAASRGEYLNGRLLAEYMGWDFIDPADYIVFSQQGVFQAELTNTILSDELRHHEHGVIPGFYGAMPDGQVKTFSRGGSDITGAVVARAVDADRYENWTDVSGFLMADPRIIDNPRRINQLTYRELRELSYMGATVLHEDAVFPVRRAGIPTNIRNTNDPDDPGTMIVCDISSENQMNDTAITGIAGHTGFTILSIEKAMMNSELGVGRRVLSALEEYGVSFEHMPTGIDTMCVIINDKDFNMHQEELLRRINDTVQPDTLELKRGLALIATVGRGMAGAFGTAAKLFTALAENRINVRMIDQGSSELNIIVGVDISDFERAIRAIYKAFVE</sequence>
<comment type="pathway">
    <text evidence="2 15">Amino-acid biosynthesis; L-lysine biosynthesis via DAP pathway; (S)-tetrahydrodipicolinate from L-aspartate: step 1/4.</text>
</comment>
<dbReference type="FunFam" id="3.30.2130.10:FF:000001">
    <property type="entry name" value="Bifunctional aspartokinase/homoserine dehydrogenase"/>
    <property type="match status" value="1"/>
</dbReference>
<feature type="binding site" evidence="13">
    <location>
        <begin position="213"/>
        <end position="214"/>
    </location>
    <ligand>
        <name>ATP</name>
        <dbReference type="ChEBI" id="CHEBI:30616"/>
    </ligand>
</feature>
<evidence type="ECO:0000256" key="7">
    <source>
        <dbReference type="ARBA" id="ARBA00022741"/>
    </source>
</evidence>
<keyword evidence="6 14" id="KW-0808">Transferase</keyword>
<evidence type="ECO:0000256" key="13">
    <source>
        <dbReference type="PIRSR" id="PIRSR000726-1"/>
    </source>
</evidence>
<evidence type="ECO:0000256" key="2">
    <source>
        <dbReference type="ARBA" id="ARBA00004766"/>
    </source>
</evidence>
<dbReference type="InterPro" id="IPR045865">
    <property type="entry name" value="ACT-like_dom_sf"/>
</dbReference>
<comment type="pathway">
    <text evidence="4 15">Amino-acid biosynthesis; L-threonine biosynthesis; L-threonine from L-aspartate: step 1/5.</text>
</comment>
<dbReference type="InterPro" id="IPR002912">
    <property type="entry name" value="ACT_dom"/>
</dbReference>
<gene>
    <name evidence="17" type="ORF">IAC59_02845</name>
</gene>
<dbReference type="GO" id="GO:0005829">
    <property type="term" value="C:cytosol"/>
    <property type="evidence" value="ECO:0007669"/>
    <property type="project" value="TreeGrafter"/>
</dbReference>
<keyword evidence="7 13" id="KW-0547">Nucleotide-binding</keyword>
<dbReference type="Gene3D" id="3.40.1160.10">
    <property type="entry name" value="Acetylglutamate kinase-like"/>
    <property type="match status" value="1"/>
</dbReference>
<keyword evidence="15" id="KW-0028">Amino-acid biosynthesis</keyword>
<comment type="similarity">
    <text evidence="5 14">Belongs to the aspartokinase family.</text>
</comment>
<dbReference type="PROSITE" id="PS51671">
    <property type="entry name" value="ACT"/>
    <property type="match status" value="1"/>
</dbReference>
<evidence type="ECO:0000256" key="4">
    <source>
        <dbReference type="ARBA" id="ARBA00005139"/>
    </source>
</evidence>
<evidence type="ECO:0000256" key="5">
    <source>
        <dbReference type="ARBA" id="ARBA00010122"/>
    </source>
</evidence>
<dbReference type="InterPro" id="IPR001341">
    <property type="entry name" value="Asp_kinase"/>
</dbReference>
<dbReference type="GO" id="GO:0009089">
    <property type="term" value="P:lysine biosynthetic process via diaminopimelate"/>
    <property type="evidence" value="ECO:0007669"/>
    <property type="project" value="InterPro"/>
</dbReference>
<evidence type="ECO:0000256" key="8">
    <source>
        <dbReference type="ARBA" id="ARBA00022777"/>
    </source>
</evidence>
<dbReference type="SUPFAM" id="SSF53633">
    <property type="entry name" value="Carbamate kinase-like"/>
    <property type="match status" value="1"/>
</dbReference>
<dbReference type="SUPFAM" id="SSF55021">
    <property type="entry name" value="ACT-like"/>
    <property type="match status" value="2"/>
</dbReference>
<keyword evidence="11" id="KW-0457">Lysine biosynthesis</keyword>
<dbReference type="InterPro" id="IPR036393">
    <property type="entry name" value="AceGlu_kinase-like_sf"/>
</dbReference>
<name>A0A9D1S4J2_9FIRM</name>
<keyword evidence="9 13" id="KW-0067">ATP-binding</keyword>
<dbReference type="InterPro" id="IPR005260">
    <property type="entry name" value="Asp_kin_monofn"/>
</dbReference>
<dbReference type="InterPro" id="IPR054352">
    <property type="entry name" value="ACT_Aspartokinase"/>
</dbReference>
<dbReference type="Gene3D" id="3.30.2130.10">
    <property type="entry name" value="VC0802-like"/>
    <property type="match status" value="1"/>
</dbReference>
<dbReference type="GO" id="GO:0005524">
    <property type="term" value="F:ATP binding"/>
    <property type="evidence" value="ECO:0007669"/>
    <property type="project" value="UniProtKB-KW"/>
</dbReference>
<dbReference type="GO" id="GO:0004072">
    <property type="term" value="F:aspartate kinase activity"/>
    <property type="evidence" value="ECO:0007669"/>
    <property type="project" value="UniProtKB-EC"/>
</dbReference>
<accession>A0A9D1S4J2</accession>
<evidence type="ECO:0000256" key="14">
    <source>
        <dbReference type="RuleBase" id="RU003448"/>
    </source>
</evidence>
<comment type="caution">
    <text evidence="17">The sequence shown here is derived from an EMBL/GenBank/DDBJ whole genome shotgun (WGS) entry which is preliminary data.</text>
</comment>
<reference evidence="17" key="2">
    <citation type="journal article" date="2021" name="PeerJ">
        <title>Extensive microbial diversity within the chicken gut microbiome revealed by metagenomics and culture.</title>
        <authorList>
            <person name="Gilroy R."/>
            <person name="Ravi A."/>
            <person name="Getino M."/>
            <person name="Pursley I."/>
            <person name="Horton D.L."/>
            <person name="Alikhan N.F."/>
            <person name="Baker D."/>
            <person name="Gharbi K."/>
            <person name="Hall N."/>
            <person name="Watson M."/>
            <person name="Adriaenssens E.M."/>
            <person name="Foster-Nyarko E."/>
            <person name="Jarju S."/>
            <person name="Secka A."/>
            <person name="Antonio M."/>
            <person name="Oren A."/>
            <person name="Chaudhuri R.R."/>
            <person name="La Ragione R."/>
            <person name="Hildebrand F."/>
            <person name="Pallen M.J."/>
        </authorList>
    </citation>
    <scope>NUCLEOTIDE SEQUENCE</scope>
    <source>
        <strain evidence="17">ChiSxjej2B14-8506</strain>
    </source>
</reference>
<dbReference type="Pfam" id="PF00696">
    <property type="entry name" value="AA_kinase"/>
    <property type="match status" value="1"/>
</dbReference>
<dbReference type="EMBL" id="DVNK01000024">
    <property type="protein sequence ID" value="HIU46178.1"/>
    <property type="molecule type" value="Genomic_DNA"/>
</dbReference>
<comment type="function">
    <text evidence="1">Catalyzes the phosphorylation of the beta-carboxyl group of aspartic acid with ATP to yield 4-phospho-L-aspartate, which is involved in the branched biosynthetic pathway leading to the biosynthesis of amino acids threonine, isoleucine and methionine.</text>
</comment>
<feature type="binding site" evidence="13">
    <location>
        <position position="224"/>
    </location>
    <ligand>
        <name>ATP</name>
        <dbReference type="ChEBI" id="CHEBI:30616"/>
    </ligand>
</feature>
<feature type="domain" description="ACT" evidence="16">
    <location>
        <begin position="386"/>
        <end position="446"/>
    </location>
</feature>
<evidence type="ECO:0000313" key="17">
    <source>
        <dbReference type="EMBL" id="HIU46178.1"/>
    </source>
</evidence>